<dbReference type="Gene3D" id="3.40.1440.10">
    <property type="entry name" value="GIY-YIG endonuclease"/>
    <property type="match status" value="1"/>
</dbReference>
<sequence length="107" mass="12801">MKIYYVYILKCSDGSYYTGMTNDINRRLNEHNYGLNKESYTFNKRPLELVFCTEFNDVTQAIAFEKQVKGWSRKKKEAIIKDKWEDLKKLSQCLNKTTHENFNKKDV</sequence>
<dbReference type="CDD" id="cd10456">
    <property type="entry name" value="GIY-YIG_UPF0213"/>
    <property type="match status" value="1"/>
</dbReference>
<dbReference type="Proteomes" id="UP000290433">
    <property type="component" value="Unassembled WGS sequence"/>
</dbReference>
<comment type="similarity">
    <text evidence="1">Belongs to the UPF0213 family.</text>
</comment>
<feature type="domain" description="GIY-YIG" evidence="2">
    <location>
        <begin position="2"/>
        <end position="78"/>
    </location>
</feature>
<reference evidence="3 4" key="1">
    <citation type="submission" date="2014-12" db="EMBL/GenBank/DDBJ databases">
        <title>Genome sequence of Flavobacterium anhuiense RCM74.</title>
        <authorList>
            <person name="Kim J.F."/>
            <person name="Song J.Y."/>
            <person name="Kwak M.-J."/>
            <person name="Lee S.-W."/>
        </authorList>
    </citation>
    <scope>NUCLEOTIDE SEQUENCE [LARGE SCALE GENOMIC DNA]</scope>
    <source>
        <strain evidence="3 4">RCM74</strain>
    </source>
</reference>
<dbReference type="PANTHER" id="PTHR34477:SF1">
    <property type="entry name" value="UPF0213 PROTEIN YHBQ"/>
    <property type="match status" value="1"/>
</dbReference>
<dbReference type="AlphaFoldDB" id="A0A444VSM2"/>
<name>A0A444VSM2_9FLAO</name>
<dbReference type="InterPro" id="IPR050190">
    <property type="entry name" value="UPF0213_domain"/>
</dbReference>
<dbReference type="InterPro" id="IPR035901">
    <property type="entry name" value="GIY-YIG_endonuc_sf"/>
</dbReference>
<dbReference type="PROSITE" id="PS50164">
    <property type="entry name" value="GIY_YIG"/>
    <property type="match status" value="1"/>
</dbReference>
<accession>A0A444VSM2</accession>
<gene>
    <name evidence="3" type="ORF">NU08_4362</name>
</gene>
<dbReference type="Pfam" id="PF01541">
    <property type="entry name" value="GIY-YIG"/>
    <property type="match status" value="1"/>
</dbReference>
<comment type="caution">
    <text evidence="3">The sequence shown here is derived from an EMBL/GenBank/DDBJ whole genome shotgun (WGS) entry which is preliminary data.</text>
</comment>
<evidence type="ECO:0000313" key="4">
    <source>
        <dbReference type="Proteomes" id="UP000290433"/>
    </source>
</evidence>
<dbReference type="InterPro" id="IPR000305">
    <property type="entry name" value="GIY-YIG_endonuc"/>
</dbReference>
<evidence type="ECO:0000256" key="1">
    <source>
        <dbReference type="ARBA" id="ARBA00007435"/>
    </source>
</evidence>
<organism evidence="3 4">
    <name type="scientific">Flavobacterium anhuiense</name>
    <dbReference type="NCBI Taxonomy" id="459526"/>
    <lineage>
        <taxon>Bacteria</taxon>
        <taxon>Pseudomonadati</taxon>
        <taxon>Bacteroidota</taxon>
        <taxon>Flavobacteriia</taxon>
        <taxon>Flavobacteriales</taxon>
        <taxon>Flavobacteriaceae</taxon>
        <taxon>Flavobacterium</taxon>
    </lineage>
</organism>
<dbReference type="SUPFAM" id="SSF82771">
    <property type="entry name" value="GIY-YIG endonuclease"/>
    <property type="match status" value="1"/>
</dbReference>
<evidence type="ECO:0000313" key="3">
    <source>
        <dbReference type="EMBL" id="RYJ36605.1"/>
    </source>
</evidence>
<protein>
    <submittedName>
        <fullName evidence="3">Excinuclease ABC subunit C</fullName>
    </submittedName>
</protein>
<evidence type="ECO:0000259" key="2">
    <source>
        <dbReference type="PROSITE" id="PS50164"/>
    </source>
</evidence>
<dbReference type="OrthoDB" id="1495241at2"/>
<dbReference type="PANTHER" id="PTHR34477">
    <property type="entry name" value="UPF0213 PROTEIN YHBQ"/>
    <property type="match status" value="1"/>
</dbReference>
<dbReference type="EMBL" id="JUIV01000027">
    <property type="protein sequence ID" value="RYJ36605.1"/>
    <property type="molecule type" value="Genomic_DNA"/>
</dbReference>
<dbReference type="RefSeq" id="WP_129749001.1">
    <property type="nucleotide sequence ID" value="NZ_JUIV01000027.1"/>
</dbReference>
<proteinExistence type="inferred from homology"/>